<name>R5QAQ3_9FIRM</name>
<evidence type="ECO:0000313" key="2">
    <source>
        <dbReference type="EMBL" id="CCZ25780.1"/>
    </source>
</evidence>
<reference evidence="2" key="1">
    <citation type="submission" date="2012-11" db="EMBL/GenBank/DDBJ databases">
        <title>Dependencies among metagenomic species, viruses, plasmids and units of genetic variation.</title>
        <authorList>
            <person name="Nielsen H.B."/>
            <person name="Almeida M."/>
            <person name="Juncker A.S."/>
            <person name="Rasmussen S."/>
            <person name="Li J."/>
            <person name="Sunagawa S."/>
            <person name="Plichta D."/>
            <person name="Gautier L."/>
            <person name="Le Chatelier E."/>
            <person name="Peletier E."/>
            <person name="Bonde I."/>
            <person name="Nielsen T."/>
            <person name="Manichanh C."/>
            <person name="Arumugam M."/>
            <person name="Batto J."/>
            <person name="Santos M.B.Q.D."/>
            <person name="Blom N."/>
            <person name="Borruel N."/>
            <person name="Burgdorf K.S."/>
            <person name="Boumezbeur F."/>
            <person name="Casellas F."/>
            <person name="Dore J."/>
            <person name="Guarner F."/>
            <person name="Hansen T."/>
            <person name="Hildebrand F."/>
            <person name="Kaas R.S."/>
            <person name="Kennedy S."/>
            <person name="Kristiansen K."/>
            <person name="Kultima J.R."/>
            <person name="Leonard P."/>
            <person name="Levenez F."/>
            <person name="Lund O."/>
            <person name="Moumen B."/>
            <person name="Le Paslier D."/>
            <person name="Pons N."/>
            <person name="Pedersen O."/>
            <person name="Prifti E."/>
            <person name="Qin J."/>
            <person name="Raes J."/>
            <person name="Tap J."/>
            <person name="Tims S."/>
            <person name="Ussery D.W."/>
            <person name="Yamada T."/>
            <person name="MetaHit consortium"/>
            <person name="Renault P."/>
            <person name="Sicheritz-Ponten T."/>
            <person name="Bork P."/>
            <person name="Wang J."/>
            <person name="Brunak S."/>
            <person name="Ehrlich S.D."/>
        </authorList>
    </citation>
    <scope>NUCLEOTIDE SEQUENCE [LARGE SCALE GENOMIC DNA]</scope>
</reference>
<feature type="domain" description="SHOCT-like" evidence="1">
    <location>
        <begin position="55"/>
        <end position="106"/>
    </location>
</feature>
<dbReference type="EMBL" id="CAZS010000050">
    <property type="protein sequence ID" value="CCZ25780.1"/>
    <property type="molecule type" value="Genomic_DNA"/>
</dbReference>
<dbReference type="Proteomes" id="UP000017998">
    <property type="component" value="Unassembled WGS sequence"/>
</dbReference>
<dbReference type="InterPro" id="IPR046749">
    <property type="entry name" value="SHOCT_2"/>
</dbReference>
<comment type="caution">
    <text evidence="2">The sequence shown here is derived from an EMBL/GenBank/DDBJ whole genome shotgun (WGS) entry which is preliminary data.</text>
</comment>
<organism evidence="2 3">
    <name type="scientific">[Ruminococcus] torques CAG:61</name>
    <dbReference type="NCBI Taxonomy" id="1263108"/>
    <lineage>
        <taxon>Bacteria</taxon>
        <taxon>Bacillati</taxon>
        <taxon>Bacillota</taxon>
        <taxon>Clostridia</taxon>
        <taxon>Lachnospirales</taxon>
        <taxon>Lachnospiraceae</taxon>
        <taxon>Mediterraneibacter</taxon>
    </lineage>
</organism>
<proteinExistence type="predicted"/>
<protein>
    <recommendedName>
        <fullName evidence="1">SHOCT-like domain-containing protein</fullName>
    </recommendedName>
</protein>
<sequence>MSVSVNAVVRRFLRMGIRNVSTAVTAATSMADLEVWKMQVSKNVPVATPVPARAMTKEAMQKDFDYEMAQKITKNLLDEGLISIDEYDRISALNAQKFSPFYGDLMDI</sequence>
<accession>R5QAQ3</accession>
<dbReference type="AlphaFoldDB" id="R5QAQ3"/>
<evidence type="ECO:0000313" key="3">
    <source>
        <dbReference type="Proteomes" id="UP000017998"/>
    </source>
</evidence>
<gene>
    <name evidence="2" type="ORF">BN734_01594</name>
</gene>
<evidence type="ECO:0000259" key="1">
    <source>
        <dbReference type="Pfam" id="PF20612"/>
    </source>
</evidence>
<dbReference type="Pfam" id="PF20612">
    <property type="entry name" value="SHOCT_2"/>
    <property type="match status" value="1"/>
</dbReference>